<keyword evidence="12" id="KW-1185">Reference proteome</keyword>
<evidence type="ECO:0000256" key="9">
    <source>
        <dbReference type="SAM" id="Phobius"/>
    </source>
</evidence>
<dbReference type="InterPro" id="IPR007947">
    <property type="entry name" value="CD164_MGC24"/>
</dbReference>
<protein>
    <recommendedName>
        <fullName evidence="13">Sialomucin core protein 24</fullName>
    </recommendedName>
</protein>
<gene>
    <name evidence="11" type="ORF">Q5P01_004918</name>
</gene>
<evidence type="ECO:0000313" key="11">
    <source>
        <dbReference type="EMBL" id="KAK2856183.1"/>
    </source>
</evidence>
<keyword evidence="6 9" id="KW-0472">Membrane</keyword>
<evidence type="ECO:0000256" key="7">
    <source>
        <dbReference type="ARBA" id="ARBA00023180"/>
    </source>
</evidence>
<sequence length="184" mass="18819">MYLKLVFFAVLAALIGASTAADSDGCAALSCAACANTTECVWANCTTSSVGCYSATLINSSCINVTCTENTTAPVFSSAAPTTPHTPVATTTSNSSSSNTTVTNSTTVAPTRSTTQSTSTPTNSTSSGTTTSNTPTSTTAAPHKNSTFDAASFIGGIVLVLGLQAVIFFLYKFCKSKDRNYHTL</sequence>
<reference evidence="11" key="1">
    <citation type="submission" date="2023-07" db="EMBL/GenBank/DDBJ databases">
        <title>Chromosome-level Genome Assembly of Striped Snakehead (Channa striata).</title>
        <authorList>
            <person name="Liu H."/>
        </authorList>
    </citation>
    <scope>NUCLEOTIDE SEQUENCE</scope>
    <source>
        <strain evidence="11">Gz</strain>
        <tissue evidence="11">Muscle</tissue>
    </source>
</reference>
<dbReference type="AlphaFoldDB" id="A0AA88NBL9"/>
<organism evidence="11 12">
    <name type="scientific">Channa striata</name>
    <name type="common">Snakehead murrel</name>
    <name type="synonym">Ophicephalus striatus</name>
    <dbReference type="NCBI Taxonomy" id="64152"/>
    <lineage>
        <taxon>Eukaryota</taxon>
        <taxon>Metazoa</taxon>
        <taxon>Chordata</taxon>
        <taxon>Craniata</taxon>
        <taxon>Vertebrata</taxon>
        <taxon>Euteleostomi</taxon>
        <taxon>Actinopterygii</taxon>
        <taxon>Neopterygii</taxon>
        <taxon>Teleostei</taxon>
        <taxon>Neoteleostei</taxon>
        <taxon>Acanthomorphata</taxon>
        <taxon>Anabantaria</taxon>
        <taxon>Anabantiformes</taxon>
        <taxon>Channoidei</taxon>
        <taxon>Channidae</taxon>
        <taxon>Channa</taxon>
    </lineage>
</organism>
<evidence type="ECO:0000256" key="8">
    <source>
        <dbReference type="SAM" id="MobiDB-lite"/>
    </source>
</evidence>
<feature type="compositionally biased region" description="Low complexity" evidence="8">
    <location>
        <begin position="78"/>
        <end position="139"/>
    </location>
</feature>
<dbReference type="EMBL" id="JAUPFM010000003">
    <property type="protein sequence ID" value="KAK2856183.1"/>
    <property type="molecule type" value="Genomic_DNA"/>
</dbReference>
<evidence type="ECO:0000256" key="2">
    <source>
        <dbReference type="ARBA" id="ARBA00005341"/>
    </source>
</evidence>
<keyword evidence="7" id="KW-0325">Glycoprotein</keyword>
<feature type="region of interest" description="Disordered" evidence="8">
    <location>
        <begin position="78"/>
        <end position="142"/>
    </location>
</feature>
<keyword evidence="5 9" id="KW-1133">Transmembrane helix</keyword>
<comment type="subcellular location">
    <subcellularLocation>
        <location evidence="1">Membrane</location>
        <topology evidence="1">Single-pass type I membrane protein</topology>
    </subcellularLocation>
</comment>
<evidence type="ECO:0000256" key="3">
    <source>
        <dbReference type="ARBA" id="ARBA00022692"/>
    </source>
</evidence>
<evidence type="ECO:0000256" key="1">
    <source>
        <dbReference type="ARBA" id="ARBA00004479"/>
    </source>
</evidence>
<dbReference type="GO" id="GO:0031410">
    <property type="term" value="C:cytoplasmic vesicle"/>
    <property type="evidence" value="ECO:0007669"/>
    <property type="project" value="TreeGrafter"/>
</dbReference>
<accession>A0AA88NBL9</accession>
<comment type="similarity">
    <text evidence="2">Belongs to the CD164 family.</text>
</comment>
<feature type="chain" id="PRO_5041685064" description="Sialomucin core protein 24" evidence="10">
    <location>
        <begin position="21"/>
        <end position="184"/>
    </location>
</feature>
<dbReference type="GO" id="GO:0016020">
    <property type="term" value="C:membrane"/>
    <property type="evidence" value="ECO:0007669"/>
    <property type="project" value="UniProtKB-SubCell"/>
</dbReference>
<evidence type="ECO:0000313" key="12">
    <source>
        <dbReference type="Proteomes" id="UP001187415"/>
    </source>
</evidence>
<dbReference type="PANTHER" id="PTHR11337:SF8">
    <property type="entry name" value="VISGUN, ISOFORM E"/>
    <property type="match status" value="1"/>
</dbReference>
<proteinExistence type="inferred from homology"/>
<evidence type="ECO:0000256" key="6">
    <source>
        <dbReference type="ARBA" id="ARBA00023136"/>
    </source>
</evidence>
<keyword evidence="4 10" id="KW-0732">Signal</keyword>
<feature type="signal peptide" evidence="10">
    <location>
        <begin position="1"/>
        <end position="20"/>
    </location>
</feature>
<evidence type="ECO:0000256" key="10">
    <source>
        <dbReference type="SAM" id="SignalP"/>
    </source>
</evidence>
<feature type="transmembrane region" description="Helical" evidence="9">
    <location>
        <begin position="150"/>
        <end position="171"/>
    </location>
</feature>
<evidence type="ECO:0000256" key="4">
    <source>
        <dbReference type="ARBA" id="ARBA00022729"/>
    </source>
</evidence>
<dbReference type="PANTHER" id="PTHR11337">
    <property type="entry name" value="MUCIN/PORIMIN"/>
    <property type="match status" value="1"/>
</dbReference>
<comment type="caution">
    <text evidence="11">The sequence shown here is derived from an EMBL/GenBank/DDBJ whole genome shotgun (WGS) entry which is preliminary data.</text>
</comment>
<name>A0AA88NBL9_CHASR</name>
<dbReference type="Pfam" id="PF05283">
    <property type="entry name" value="MGC-24"/>
    <property type="match status" value="1"/>
</dbReference>
<keyword evidence="3 9" id="KW-0812">Transmembrane</keyword>
<dbReference type="Proteomes" id="UP001187415">
    <property type="component" value="Unassembled WGS sequence"/>
</dbReference>
<evidence type="ECO:0000256" key="5">
    <source>
        <dbReference type="ARBA" id="ARBA00022989"/>
    </source>
</evidence>
<evidence type="ECO:0008006" key="13">
    <source>
        <dbReference type="Google" id="ProtNLM"/>
    </source>
</evidence>